<dbReference type="Gene3D" id="3.30.565.10">
    <property type="entry name" value="Histidine kinase-like ATPase, C-terminal domain"/>
    <property type="match status" value="1"/>
</dbReference>
<dbReference type="InterPro" id="IPR036890">
    <property type="entry name" value="HATPase_C_sf"/>
</dbReference>
<gene>
    <name evidence="12" type="ORF">BCT74_14300</name>
</gene>
<evidence type="ECO:0000256" key="2">
    <source>
        <dbReference type="ARBA" id="ARBA00012438"/>
    </source>
</evidence>
<dbReference type="SMART" id="SM00448">
    <property type="entry name" value="REC"/>
    <property type="match status" value="1"/>
</dbReference>
<evidence type="ECO:0000256" key="5">
    <source>
        <dbReference type="ARBA" id="ARBA00022777"/>
    </source>
</evidence>
<dbReference type="AlphaFoldDB" id="A0A2N7I995"/>
<organism evidence="12 13">
    <name type="scientific">Vibrio lentus</name>
    <dbReference type="NCBI Taxonomy" id="136468"/>
    <lineage>
        <taxon>Bacteria</taxon>
        <taxon>Pseudomonadati</taxon>
        <taxon>Pseudomonadota</taxon>
        <taxon>Gammaproteobacteria</taxon>
        <taxon>Vibrionales</taxon>
        <taxon>Vibrionaceae</taxon>
        <taxon>Vibrio</taxon>
    </lineage>
</organism>
<feature type="coiled-coil region" evidence="8">
    <location>
        <begin position="382"/>
        <end position="409"/>
    </location>
</feature>
<dbReference type="GO" id="GO:0009927">
    <property type="term" value="F:histidine phosphotransfer kinase activity"/>
    <property type="evidence" value="ECO:0007669"/>
    <property type="project" value="TreeGrafter"/>
</dbReference>
<evidence type="ECO:0000256" key="1">
    <source>
        <dbReference type="ARBA" id="ARBA00000085"/>
    </source>
</evidence>
<dbReference type="PANTHER" id="PTHR43047">
    <property type="entry name" value="TWO-COMPONENT HISTIDINE PROTEIN KINASE"/>
    <property type="match status" value="1"/>
</dbReference>
<dbReference type="CDD" id="cd17546">
    <property type="entry name" value="REC_hyHK_CKI1_RcsC-like"/>
    <property type="match status" value="1"/>
</dbReference>
<dbReference type="Pfam" id="PF02518">
    <property type="entry name" value="HATPase_c"/>
    <property type="match status" value="1"/>
</dbReference>
<feature type="domain" description="Histidine kinase" evidence="10">
    <location>
        <begin position="416"/>
        <end position="630"/>
    </location>
</feature>
<dbReference type="Pfam" id="PF00072">
    <property type="entry name" value="Response_reg"/>
    <property type="match status" value="1"/>
</dbReference>
<feature type="domain" description="Response regulatory" evidence="11">
    <location>
        <begin position="658"/>
        <end position="771"/>
    </location>
</feature>
<evidence type="ECO:0000259" key="11">
    <source>
        <dbReference type="PROSITE" id="PS50110"/>
    </source>
</evidence>
<dbReference type="PROSITE" id="PS50109">
    <property type="entry name" value="HIS_KIN"/>
    <property type="match status" value="1"/>
</dbReference>
<evidence type="ECO:0000313" key="13">
    <source>
        <dbReference type="Proteomes" id="UP000235746"/>
    </source>
</evidence>
<comment type="catalytic activity">
    <reaction evidence="1">
        <text>ATP + protein L-histidine = ADP + protein N-phospho-L-histidine.</text>
        <dbReference type="EC" id="2.7.13.3"/>
    </reaction>
</comment>
<dbReference type="Gene3D" id="1.10.287.130">
    <property type="match status" value="1"/>
</dbReference>
<keyword evidence="9" id="KW-0812">Transmembrane</keyword>
<dbReference type="InterPro" id="IPR003661">
    <property type="entry name" value="HisK_dim/P_dom"/>
</dbReference>
<reference evidence="13" key="1">
    <citation type="submission" date="2016-07" db="EMBL/GenBank/DDBJ databases">
        <title>Nontailed viruses are major unrecognized killers of bacteria in the ocean.</title>
        <authorList>
            <person name="Kauffman K."/>
            <person name="Hussain F."/>
            <person name="Yang J."/>
            <person name="Arevalo P."/>
            <person name="Brown J."/>
            <person name="Cutler M."/>
            <person name="Kelly L."/>
            <person name="Polz M.F."/>
        </authorList>
    </citation>
    <scope>NUCLEOTIDE SEQUENCE [LARGE SCALE GENOMIC DNA]</scope>
    <source>
        <strain evidence="13">10N.261.51.B8</strain>
    </source>
</reference>
<comment type="caution">
    <text evidence="12">The sequence shown here is derived from an EMBL/GenBank/DDBJ whole genome shotgun (WGS) entry which is preliminary data.</text>
</comment>
<dbReference type="PROSITE" id="PS50110">
    <property type="entry name" value="RESPONSE_REGULATORY"/>
    <property type="match status" value="1"/>
</dbReference>
<dbReference type="EMBL" id="MCYL01000047">
    <property type="protein sequence ID" value="PML52803.1"/>
    <property type="molecule type" value="Genomic_DNA"/>
</dbReference>
<dbReference type="InterPro" id="IPR036097">
    <property type="entry name" value="HisK_dim/P_sf"/>
</dbReference>
<evidence type="ECO:0000313" key="12">
    <source>
        <dbReference type="EMBL" id="PML52803.1"/>
    </source>
</evidence>
<dbReference type="SUPFAM" id="SSF47384">
    <property type="entry name" value="Homodimeric domain of signal transducing histidine kinase"/>
    <property type="match status" value="1"/>
</dbReference>
<dbReference type="GO" id="GO:0005886">
    <property type="term" value="C:plasma membrane"/>
    <property type="evidence" value="ECO:0007669"/>
    <property type="project" value="TreeGrafter"/>
</dbReference>
<evidence type="ECO:0000256" key="4">
    <source>
        <dbReference type="ARBA" id="ARBA00022679"/>
    </source>
</evidence>
<keyword evidence="9" id="KW-1133">Transmembrane helix</keyword>
<dbReference type="Gene3D" id="6.10.340.10">
    <property type="match status" value="1"/>
</dbReference>
<evidence type="ECO:0000259" key="10">
    <source>
        <dbReference type="PROSITE" id="PS50109"/>
    </source>
</evidence>
<dbReference type="GO" id="GO:0000155">
    <property type="term" value="F:phosphorelay sensor kinase activity"/>
    <property type="evidence" value="ECO:0007669"/>
    <property type="project" value="InterPro"/>
</dbReference>
<keyword evidence="5 12" id="KW-0418">Kinase</keyword>
<dbReference type="SMART" id="SM00388">
    <property type="entry name" value="HisKA"/>
    <property type="match status" value="1"/>
</dbReference>
<accession>A0A2N7I995</accession>
<dbReference type="Pfam" id="PF00512">
    <property type="entry name" value="HisKA"/>
    <property type="match status" value="1"/>
</dbReference>
<dbReference type="Gene3D" id="3.40.50.2300">
    <property type="match status" value="1"/>
</dbReference>
<dbReference type="PANTHER" id="PTHR43047:SF72">
    <property type="entry name" value="OSMOSENSING HISTIDINE PROTEIN KINASE SLN1"/>
    <property type="match status" value="1"/>
</dbReference>
<evidence type="ECO:0000256" key="6">
    <source>
        <dbReference type="ARBA" id="ARBA00022801"/>
    </source>
</evidence>
<name>A0A2N7I995_9VIBR</name>
<proteinExistence type="predicted"/>
<dbReference type="CDD" id="cd00082">
    <property type="entry name" value="HisKA"/>
    <property type="match status" value="1"/>
</dbReference>
<dbReference type="PRINTS" id="PR00344">
    <property type="entry name" value="BCTRLSENSOR"/>
</dbReference>
<keyword evidence="9" id="KW-0472">Membrane</keyword>
<dbReference type="GO" id="GO:0016787">
    <property type="term" value="F:hydrolase activity"/>
    <property type="evidence" value="ECO:0007669"/>
    <property type="project" value="UniProtKB-KW"/>
</dbReference>
<dbReference type="SUPFAM" id="SSF55874">
    <property type="entry name" value="ATPase domain of HSP90 chaperone/DNA topoisomerase II/histidine kinase"/>
    <property type="match status" value="1"/>
</dbReference>
<dbReference type="InterPro" id="IPR003594">
    <property type="entry name" value="HATPase_dom"/>
</dbReference>
<dbReference type="EC" id="2.7.13.3" evidence="2"/>
<dbReference type="InterPro" id="IPR001789">
    <property type="entry name" value="Sig_transdc_resp-reg_receiver"/>
</dbReference>
<feature type="modified residue" description="4-aspartylphosphate" evidence="7">
    <location>
        <position position="707"/>
    </location>
</feature>
<dbReference type="Proteomes" id="UP000235746">
    <property type="component" value="Unassembled WGS sequence"/>
</dbReference>
<sequence length="776" mass="86852">MSFKNKIVFTNAVILVLFVVLLTYSAIEIVQVTSQNQFRDIKESITGQSKKLLFTFVKAQSVSLDKEVELITEEVNHVAFDFSHDFTHDLVKGSTNKEIRNNQLVYINSNLKPFIKKVLFIDNDLSTEISVNKNRIIAQPASVDLSNMIHFKKFYIEKEIKGKHVSKFSIYVRPEHWSNSLLKFEIDLDYFSRSLTFENMVDEFQYRYFLVDDNGKLIASNLQQNVDQFMSESVFDKEVQKSVGKHIMSNDLGNFVVSGAKGVFNVTFVKNNQTGWRLILVTPEHVVRSSYATTKELVVSGDHSLLQRLFLAYSVLLGLFLVINSVAVNRMLEPISKLIEQAKYLKQRDFCNATRMVHSKGDEIEQLSKAYCEAGSQIQGLIKGLERQVEERTKQYEIAAKEASEANKQKSVLLSNVSHEIRTPLNAIIGYTYMLTHTEHFTSHKHQLNGISNASNTILGIVNDLLDFERVKAESFSLTPKCLSVMTLMKDIETVFLPLSESKQLSLDVILNVDVTSTLMIDELRLKQAISNIVSNALKFTKSGGVVIEVSSDTKAFNISVTDTGVGIPKDKLGAVFNGFEQVNQEDQQFGFGLGLAITKTIVGLMNGTLHVESELGVGSKFIISLPSVEVLDVLACTAQESDEGYSVNSKFDYMNKKALIVDDVEFNREILEFHLKEMGFDCISANDGEMALSLASIHKFDVVLTDISMPKMDGVELASKLGELSPLLPIIAVTARATIQEESQMNQYFSCYLTKPINISDLKVKLSCALTGGTC</sequence>
<keyword evidence="4" id="KW-0808">Transferase</keyword>
<dbReference type="InterPro" id="IPR005467">
    <property type="entry name" value="His_kinase_dom"/>
</dbReference>
<protein>
    <recommendedName>
        <fullName evidence="2">histidine kinase</fullName>
        <ecNumber evidence="2">2.7.13.3</ecNumber>
    </recommendedName>
</protein>
<evidence type="ECO:0000256" key="8">
    <source>
        <dbReference type="SAM" id="Coils"/>
    </source>
</evidence>
<evidence type="ECO:0000256" key="7">
    <source>
        <dbReference type="PROSITE-ProRule" id="PRU00169"/>
    </source>
</evidence>
<dbReference type="InterPro" id="IPR011006">
    <property type="entry name" value="CheY-like_superfamily"/>
</dbReference>
<keyword evidence="8" id="KW-0175">Coiled coil</keyword>
<keyword evidence="6" id="KW-0378">Hydrolase</keyword>
<feature type="transmembrane region" description="Helical" evidence="9">
    <location>
        <begin position="7"/>
        <end position="27"/>
    </location>
</feature>
<evidence type="ECO:0000256" key="9">
    <source>
        <dbReference type="SAM" id="Phobius"/>
    </source>
</evidence>
<evidence type="ECO:0000256" key="3">
    <source>
        <dbReference type="ARBA" id="ARBA00022553"/>
    </source>
</evidence>
<dbReference type="InterPro" id="IPR004358">
    <property type="entry name" value="Sig_transdc_His_kin-like_C"/>
</dbReference>
<dbReference type="SUPFAM" id="SSF52172">
    <property type="entry name" value="CheY-like"/>
    <property type="match status" value="1"/>
</dbReference>
<keyword evidence="3 7" id="KW-0597">Phosphoprotein</keyword>
<dbReference type="SMART" id="SM00387">
    <property type="entry name" value="HATPase_c"/>
    <property type="match status" value="1"/>
</dbReference>
<dbReference type="RefSeq" id="WP_102558728.1">
    <property type="nucleotide sequence ID" value="NZ_MCYL01000047.1"/>
</dbReference>